<dbReference type="Proteomes" id="UP000288216">
    <property type="component" value="Unassembled WGS sequence"/>
</dbReference>
<gene>
    <name evidence="2" type="ORF">scyTo_0006196</name>
</gene>
<proteinExistence type="predicted"/>
<dbReference type="PROSITE" id="PS50330">
    <property type="entry name" value="UIM"/>
    <property type="match status" value="1"/>
</dbReference>
<evidence type="ECO:0000313" key="3">
    <source>
        <dbReference type="Proteomes" id="UP000288216"/>
    </source>
</evidence>
<evidence type="ECO:0000313" key="2">
    <source>
        <dbReference type="EMBL" id="GCB72189.1"/>
    </source>
</evidence>
<protein>
    <submittedName>
        <fullName evidence="2">Uncharacterized protein</fullName>
    </submittedName>
</protein>
<organism evidence="2 3">
    <name type="scientific">Scyliorhinus torazame</name>
    <name type="common">Cloudy catshark</name>
    <name type="synonym">Catulus torazame</name>
    <dbReference type="NCBI Taxonomy" id="75743"/>
    <lineage>
        <taxon>Eukaryota</taxon>
        <taxon>Metazoa</taxon>
        <taxon>Chordata</taxon>
        <taxon>Craniata</taxon>
        <taxon>Vertebrata</taxon>
        <taxon>Chondrichthyes</taxon>
        <taxon>Elasmobranchii</taxon>
        <taxon>Galeomorphii</taxon>
        <taxon>Galeoidea</taxon>
        <taxon>Carcharhiniformes</taxon>
        <taxon>Scyliorhinidae</taxon>
        <taxon>Scyliorhinus</taxon>
    </lineage>
</organism>
<dbReference type="InterPro" id="IPR003903">
    <property type="entry name" value="UIM_dom"/>
</dbReference>
<sequence>MLEVDRRYAGDGDPAKLEKRKELQASFDRLSTRKAIHLGHWTPLEVVPLGVEVSQTLPRCPRPQIQILLLLLARDSLEGKDSLMTLFKVNGIHQHCPQRKVYPHGLKHPLVFGNEEQQLEWAKRESERAEHERLERLRRQEQEDLELAIALSKAEMSNV</sequence>
<dbReference type="SMART" id="SM00726">
    <property type="entry name" value="UIM"/>
    <property type="match status" value="2"/>
</dbReference>
<reference evidence="2 3" key="1">
    <citation type="journal article" date="2018" name="Nat. Ecol. Evol.">
        <title>Shark genomes provide insights into elasmobranch evolution and the origin of vertebrates.</title>
        <authorList>
            <person name="Hara Y"/>
            <person name="Yamaguchi K"/>
            <person name="Onimaru K"/>
            <person name="Kadota M"/>
            <person name="Koyanagi M"/>
            <person name="Keeley SD"/>
            <person name="Tatsumi K"/>
            <person name="Tanaka K"/>
            <person name="Motone F"/>
            <person name="Kageyama Y"/>
            <person name="Nozu R"/>
            <person name="Adachi N"/>
            <person name="Nishimura O"/>
            <person name="Nakagawa R"/>
            <person name="Tanegashima C"/>
            <person name="Kiyatake I"/>
            <person name="Matsumoto R"/>
            <person name="Murakumo K"/>
            <person name="Nishida K"/>
            <person name="Terakita A"/>
            <person name="Kuratani S"/>
            <person name="Sato K"/>
            <person name="Hyodo S Kuraku.S."/>
        </authorList>
    </citation>
    <scope>NUCLEOTIDE SEQUENCE [LARGE SCALE GENOMIC DNA]</scope>
</reference>
<keyword evidence="1" id="KW-0175">Coiled coil</keyword>
<comment type="caution">
    <text evidence="2">The sequence shown here is derived from an EMBL/GenBank/DDBJ whole genome shotgun (WGS) entry which is preliminary data.</text>
</comment>
<name>A0A401PGF7_SCYTO</name>
<feature type="coiled-coil region" evidence="1">
    <location>
        <begin position="112"/>
        <end position="151"/>
    </location>
</feature>
<accession>A0A401PGF7</accession>
<dbReference type="AlphaFoldDB" id="A0A401PGF7"/>
<evidence type="ECO:0000256" key="1">
    <source>
        <dbReference type="SAM" id="Coils"/>
    </source>
</evidence>
<dbReference type="STRING" id="75743.A0A401PGF7"/>
<keyword evidence="3" id="KW-1185">Reference proteome</keyword>
<dbReference type="EMBL" id="BFAA01002047">
    <property type="protein sequence ID" value="GCB72189.1"/>
    <property type="molecule type" value="Genomic_DNA"/>
</dbReference>